<dbReference type="InterPro" id="IPR025269">
    <property type="entry name" value="SAM-like_dom"/>
</dbReference>
<proteinExistence type="inferred from homology"/>
<evidence type="ECO:0000256" key="2">
    <source>
        <dbReference type="ARBA" id="ARBA00023125"/>
    </source>
</evidence>
<gene>
    <name evidence="6" type="ORF">SAMN05192581_100740</name>
</gene>
<dbReference type="PROSITE" id="PS51898">
    <property type="entry name" value="TYR_RECOMBINASE"/>
    <property type="match status" value="1"/>
</dbReference>
<dbReference type="Pfam" id="PF13102">
    <property type="entry name" value="Phage_int_SAM_5"/>
    <property type="match status" value="1"/>
</dbReference>
<comment type="similarity">
    <text evidence="1">Belongs to the 'phage' integrase family.</text>
</comment>
<dbReference type="InterPro" id="IPR011010">
    <property type="entry name" value="DNA_brk_join_enz"/>
</dbReference>
<dbReference type="GO" id="GO:0003677">
    <property type="term" value="F:DNA binding"/>
    <property type="evidence" value="ECO:0007669"/>
    <property type="project" value="UniProtKB-KW"/>
</dbReference>
<organism evidence="6 7">
    <name type="scientific">Bacteroides ovatus</name>
    <dbReference type="NCBI Taxonomy" id="28116"/>
    <lineage>
        <taxon>Bacteria</taxon>
        <taxon>Pseudomonadati</taxon>
        <taxon>Bacteroidota</taxon>
        <taxon>Bacteroidia</taxon>
        <taxon>Bacteroidales</taxon>
        <taxon>Bacteroidaceae</taxon>
        <taxon>Bacteroides</taxon>
    </lineage>
</organism>
<dbReference type="Pfam" id="PF00589">
    <property type="entry name" value="Phage_integrase"/>
    <property type="match status" value="1"/>
</dbReference>
<dbReference type="Gene3D" id="1.10.150.130">
    <property type="match status" value="1"/>
</dbReference>
<dbReference type="CDD" id="cd01185">
    <property type="entry name" value="INTN1_C_like"/>
    <property type="match status" value="1"/>
</dbReference>
<dbReference type="PANTHER" id="PTHR30349">
    <property type="entry name" value="PHAGE INTEGRASE-RELATED"/>
    <property type="match status" value="1"/>
</dbReference>
<dbReference type="InterPro" id="IPR010998">
    <property type="entry name" value="Integrase_recombinase_N"/>
</dbReference>
<dbReference type="SUPFAM" id="SSF56349">
    <property type="entry name" value="DNA breaking-rejoining enzymes"/>
    <property type="match status" value="1"/>
</dbReference>
<protein>
    <submittedName>
        <fullName evidence="6">Site-specific recombinase XerD</fullName>
    </submittedName>
</protein>
<dbReference type="GO" id="GO:0006310">
    <property type="term" value="P:DNA recombination"/>
    <property type="evidence" value="ECO:0007669"/>
    <property type="project" value="UniProtKB-KW"/>
</dbReference>
<keyword evidence="2" id="KW-0238">DNA-binding</keyword>
<evidence type="ECO:0000313" key="6">
    <source>
        <dbReference type="EMBL" id="SDB76218.1"/>
    </source>
</evidence>
<evidence type="ECO:0000259" key="5">
    <source>
        <dbReference type="PROSITE" id="PS51898"/>
    </source>
</evidence>
<dbReference type="Proteomes" id="UP000183670">
    <property type="component" value="Unassembled WGS sequence"/>
</dbReference>
<dbReference type="InterPro" id="IPR013762">
    <property type="entry name" value="Integrase-like_cat_sf"/>
</dbReference>
<dbReference type="InterPro" id="IPR035386">
    <property type="entry name" value="Arm-DNA-bind_5"/>
</dbReference>
<dbReference type="EMBL" id="FMYE01000007">
    <property type="protein sequence ID" value="SDB76218.1"/>
    <property type="molecule type" value="Genomic_DNA"/>
</dbReference>
<evidence type="ECO:0000256" key="1">
    <source>
        <dbReference type="ARBA" id="ARBA00008857"/>
    </source>
</evidence>
<dbReference type="RefSeq" id="WP_081353338.1">
    <property type="nucleotide sequence ID" value="NZ_FMYE01000007.1"/>
</dbReference>
<evidence type="ECO:0000313" key="7">
    <source>
        <dbReference type="Proteomes" id="UP000183670"/>
    </source>
</evidence>
<feature type="domain" description="Tyr recombinase" evidence="5">
    <location>
        <begin position="195"/>
        <end position="362"/>
    </location>
</feature>
<accession>A0A1G6G2L0</accession>
<dbReference type="Pfam" id="PF17293">
    <property type="entry name" value="Arm-DNA-bind_5"/>
    <property type="match status" value="1"/>
</dbReference>
<dbReference type="InterPro" id="IPR002104">
    <property type="entry name" value="Integrase_catalytic"/>
</dbReference>
<keyword evidence="3" id="KW-0233">DNA recombination</keyword>
<dbReference type="AlphaFoldDB" id="A0A1G6G2L0"/>
<reference evidence="6 7" key="1">
    <citation type="submission" date="2016-10" db="EMBL/GenBank/DDBJ databases">
        <authorList>
            <person name="de Groot N.N."/>
        </authorList>
    </citation>
    <scope>NUCLEOTIDE SEQUENCE [LARGE SCALE GENOMIC DNA]</scope>
    <source>
        <strain evidence="6 7">NLAE-zl-C500</strain>
    </source>
</reference>
<feature type="region of interest" description="Disordered" evidence="4">
    <location>
        <begin position="367"/>
        <end position="386"/>
    </location>
</feature>
<dbReference type="GO" id="GO:0015074">
    <property type="term" value="P:DNA integration"/>
    <property type="evidence" value="ECO:0007669"/>
    <property type="project" value="InterPro"/>
</dbReference>
<dbReference type="InterPro" id="IPR050090">
    <property type="entry name" value="Tyrosine_recombinase_XerCD"/>
</dbReference>
<dbReference type="Gene3D" id="1.10.443.10">
    <property type="entry name" value="Intergrase catalytic core"/>
    <property type="match status" value="1"/>
</dbReference>
<name>A0A1G6G2L0_BACOV</name>
<dbReference type="PANTHER" id="PTHR30349:SF64">
    <property type="entry name" value="PROPHAGE INTEGRASE INTD-RELATED"/>
    <property type="match status" value="1"/>
</dbReference>
<sequence>MQCCKTITLRSKLLKNGMLSFYLDFYPAYRDKLTMKTIRHEFLGIYIYANPKNQRERLFNYSMTEKAEAIRCRRYDSIINERYDFFDKSHQNADFLEYYRRIKKNKNPKWEFVYAHFVKFVDGRCTFGDVTVELCRKYRDYLLTARNLRNNRPLSKNSVAGYWSTFRGFLSIAFRDKMIKDNVNDYLDKIDCEPVEKSSLTLDELKMLYKTPCDIDILKKASIFSCLTGLRRSDIINLEWKDIRQYANGGWYLDFVSIKTRQQNIIAISDGTLEMIGPKGEGKVFKSFKATMTQYPLKDWLKTAGIKKHITFHSFRHTFASLQLELGTDIYTVQSLLAHKSVTTTQIYARHADPKRREAANRMSFEVLNDVSESKNESSETGTSDE</sequence>
<evidence type="ECO:0000256" key="3">
    <source>
        <dbReference type="ARBA" id="ARBA00023172"/>
    </source>
</evidence>
<evidence type="ECO:0000256" key="4">
    <source>
        <dbReference type="SAM" id="MobiDB-lite"/>
    </source>
</evidence>